<feature type="compositionally biased region" description="Basic and acidic residues" evidence="1">
    <location>
        <begin position="66"/>
        <end position="84"/>
    </location>
</feature>
<dbReference type="AlphaFoldDB" id="A0A8J5M5H9"/>
<dbReference type="Proteomes" id="UP000709295">
    <property type="component" value="Unassembled WGS sequence"/>
</dbReference>
<evidence type="ECO:0000256" key="1">
    <source>
        <dbReference type="SAM" id="MobiDB-lite"/>
    </source>
</evidence>
<protein>
    <submittedName>
        <fullName evidence="2">Uncharacterized protein</fullName>
    </submittedName>
</protein>
<feature type="compositionally biased region" description="Basic and acidic residues" evidence="1">
    <location>
        <begin position="49"/>
        <end position="58"/>
    </location>
</feature>
<name>A0A8J5M5H9_9STRA</name>
<evidence type="ECO:0000313" key="2">
    <source>
        <dbReference type="EMBL" id="KAG6957181.1"/>
    </source>
</evidence>
<proteinExistence type="predicted"/>
<dbReference type="EMBL" id="JAENGY010000746">
    <property type="protein sequence ID" value="KAG6957181.1"/>
    <property type="molecule type" value="Genomic_DNA"/>
</dbReference>
<sequence length="125" mass="14103">PRCRSRPQAKRYAGGNGEGSRQEAPKSDEEGHRLQKKASQELAAAQRAADARTAREATKTAQASGEKARKEQKEQHRPKLDIERRRHARIPHTATETNQATPHRRRACAQRTSTRLQPRRPGITI</sequence>
<reference evidence="2" key="1">
    <citation type="submission" date="2021-01" db="EMBL/GenBank/DDBJ databases">
        <title>Phytophthora aleatoria, a newly-described species from Pinus radiata is distinct from Phytophthora cactorum isolates based on comparative genomics.</title>
        <authorList>
            <person name="Mcdougal R."/>
            <person name="Panda P."/>
            <person name="Williams N."/>
            <person name="Studholme D.J."/>
        </authorList>
    </citation>
    <scope>NUCLEOTIDE SEQUENCE</scope>
    <source>
        <strain evidence="2">NZFS 4037</strain>
    </source>
</reference>
<keyword evidence="3" id="KW-1185">Reference proteome</keyword>
<evidence type="ECO:0000313" key="3">
    <source>
        <dbReference type="Proteomes" id="UP000709295"/>
    </source>
</evidence>
<feature type="non-terminal residue" evidence="2">
    <location>
        <position position="1"/>
    </location>
</feature>
<feature type="compositionally biased region" description="Basic and acidic residues" evidence="1">
    <location>
        <begin position="20"/>
        <end position="33"/>
    </location>
</feature>
<gene>
    <name evidence="2" type="ORF">JG688_00011077</name>
</gene>
<accession>A0A8J5M5H9</accession>
<organism evidence="2 3">
    <name type="scientific">Phytophthora aleatoria</name>
    <dbReference type="NCBI Taxonomy" id="2496075"/>
    <lineage>
        <taxon>Eukaryota</taxon>
        <taxon>Sar</taxon>
        <taxon>Stramenopiles</taxon>
        <taxon>Oomycota</taxon>
        <taxon>Peronosporomycetes</taxon>
        <taxon>Peronosporales</taxon>
        <taxon>Peronosporaceae</taxon>
        <taxon>Phytophthora</taxon>
    </lineage>
</organism>
<comment type="caution">
    <text evidence="2">The sequence shown here is derived from an EMBL/GenBank/DDBJ whole genome shotgun (WGS) entry which is preliminary data.</text>
</comment>
<feature type="region of interest" description="Disordered" evidence="1">
    <location>
        <begin position="1"/>
        <end position="125"/>
    </location>
</feature>